<dbReference type="InterPro" id="IPR005794">
    <property type="entry name" value="Fmt"/>
</dbReference>
<evidence type="ECO:0000259" key="7">
    <source>
        <dbReference type="Pfam" id="PF02911"/>
    </source>
</evidence>
<evidence type="ECO:0000313" key="8">
    <source>
        <dbReference type="EMBL" id="MBS5686741.1"/>
    </source>
</evidence>
<evidence type="ECO:0000256" key="4">
    <source>
        <dbReference type="ARBA" id="ARBA00022917"/>
    </source>
</evidence>
<dbReference type="InterPro" id="IPR005793">
    <property type="entry name" value="Formyl_trans_C"/>
</dbReference>
<dbReference type="CDD" id="cd08646">
    <property type="entry name" value="FMT_core_Met-tRNA-FMT_N"/>
    <property type="match status" value="1"/>
</dbReference>
<dbReference type="EMBL" id="JAGZAM010000001">
    <property type="protein sequence ID" value="MBS5686741.1"/>
    <property type="molecule type" value="Genomic_DNA"/>
</dbReference>
<feature type="binding site" evidence="5">
    <location>
        <begin position="109"/>
        <end position="112"/>
    </location>
    <ligand>
        <name>(6S)-5,6,7,8-tetrahydrofolate</name>
        <dbReference type="ChEBI" id="CHEBI:57453"/>
    </ligand>
</feature>
<dbReference type="InterPro" id="IPR044135">
    <property type="entry name" value="Met-tRNA-FMT_C"/>
</dbReference>
<comment type="caution">
    <text evidence="8">The sequence shown here is derived from an EMBL/GenBank/DDBJ whole genome shotgun (WGS) entry which is preliminary data.</text>
</comment>
<dbReference type="GO" id="GO:0004479">
    <property type="term" value="F:methionyl-tRNA formyltransferase activity"/>
    <property type="evidence" value="ECO:0007669"/>
    <property type="project" value="UniProtKB-UniRule"/>
</dbReference>
<dbReference type="SUPFAM" id="SSF50486">
    <property type="entry name" value="FMT C-terminal domain-like"/>
    <property type="match status" value="1"/>
</dbReference>
<dbReference type="CDD" id="cd08704">
    <property type="entry name" value="Met_tRNA_FMT_C"/>
    <property type="match status" value="1"/>
</dbReference>
<evidence type="ECO:0000313" key="9">
    <source>
        <dbReference type="Proteomes" id="UP000733372"/>
    </source>
</evidence>
<sequence>MRILFMGTPDIAADCLKALYEAGHDICGVYTRRDKPVGRKQVLTAPPVKEVALAHGTPVFQPRTLRDGGEDENIRALAPELIVVVAYGCILPRSVLEAPKYGCINLHVSLLPKYRGSAPVQWAVLNGDAETGVSIMQMDEGLDTGDVLACERIKIDPEETSGQLFDRVTAVGARVLCETLPAIAAGTLKAEPQARENASVAPMLSKEMAEFKLTDSADHIHNWVRGMNPWPGAWFVTAGGRKVKVMECRVAEDSKFSGGEAAGTVLATKPLTVACGEGAVQLLHVVPEGKKPMDGTSFAAGLRLKAGDSL</sequence>
<organism evidence="8 9">
    <name type="scientific">Faecalibacterium prausnitzii</name>
    <dbReference type="NCBI Taxonomy" id="853"/>
    <lineage>
        <taxon>Bacteria</taxon>
        <taxon>Bacillati</taxon>
        <taxon>Bacillota</taxon>
        <taxon>Clostridia</taxon>
        <taxon>Eubacteriales</taxon>
        <taxon>Oscillospiraceae</taxon>
        <taxon>Faecalibacterium</taxon>
    </lineage>
</organism>
<dbReference type="FunFam" id="3.40.50.12230:FF:000001">
    <property type="entry name" value="Methionyl-tRNA formyltransferase"/>
    <property type="match status" value="1"/>
</dbReference>
<feature type="domain" description="Formyl transferase N-terminal" evidence="6">
    <location>
        <begin position="1"/>
        <end position="179"/>
    </location>
</feature>
<dbReference type="Pfam" id="PF02911">
    <property type="entry name" value="Formyl_trans_C"/>
    <property type="match status" value="1"/>
</dbReference>
<dbReference type="HAMAP" id="MF_00182">
    <property type="entry name" value="Formyl_trans"/>
    <property type="match status" value="1"/>
</dbReference>
<evidence type="ECO:0000256" key="2">
    <source>
        <dbReference type="ARBA" id="ARBA00012261"/>
    </source>
</evidence>
<accession>A0A943FZY9</accession>
<dbReference type="InterPro" id="IPR011034">
    <property type="entry name" value="Formyl_transferase-like_C_sf"/>
</dbReference>
<dbReference type="Gene3D" id="3.40.50.12230">
    <property type="match status" value="1"/>
</dbReference>
<dbReference type="AlphaFoldDB" id="A0A943FZY9"/>
<evidence type="ECO:0000256" key="3">
    <source>
        <dbReference type="ARBA" id="ARBA00022679"/>
    </source>
</evidence>
<proteinExistence type="inferred from homology"/>
<dbReference type="InterPro" id="IPR036477">
    <property type="entry name" value="Formyl_transf_N_sf"/>
</dbReference>
<feature type="domain" description="Formyl transferase C-terminal" evidence="7">
    <location>
        <begin position="204"/>
        <end position="302"/>
    </location>
</feature>
<comment type="catalytic activity">
    <reaction evidence="5">
        <text>L-methionyl-tRNA(fMet) + (6R)-10-formyltetrahydrofolate = N-formyl-L-methionyl-tRNA(fMet) + (6S)-5,6,7,8-tetrahydrofolate + H(+)</text>
        <dbReference type="Rhea" id="RHEA:24380"/>
        <dbReference type="Rhea" id="RHEA-COMP:9952"/>
        <dbReference type="Rhea" id="RHEA-COMP:9953"/>
        <dbReference type="ChEBI" id="CHEBI:15378"/>
        <dbReference type="ChEBI" id="CHEBI:57453"/>
        <dbReference type="ChEBI" id="CHEBI:78530"/>
        <dbReference type="ChEBI" id="CHEBI:78844"/>
        <dbReference type="ChEBI" id="CHEBI:195366"/>
        <dbReference type="EC" id="2.1.2.9"/>
    </reaction>
</comment>
<evidence type="ECO:0000259" key="6">
    <source>
        <dbReference type="Pfam" id="PF00551"/>
    </source>
</evidence>
<keyword evidence="3 5" id="KW-0808">Transferase</keyword>
<dbReference type="PROSITE" id="PS00373">
    <property type="entry name" value="GART"/>
    <property type="match status" value="1"/>
</dbReference>
<dbReference type="EC" id="2.1.2.9" evidence="2 5"/>
<dbReference type="PANTHER" id="PTHR11138:SF5">
    <property type="entry name" value="METHIONYL-TRNA FORMYLTRANSFERASE, MITOCHONDRIAL"/>
    <property type="match status" value="1"/>
</dbReference>
<dbReference type="NCBIfam" id="TIGR00460">
    <property type="entry name" value="fmt"/>
    <property type="match status" value="1"/>
</dbReference>
<keyword evidence="4 5" id="KW-0648">Protein biosynthesis</keyword>
<name>A0A943FZY9_9FIRM</name>
<comment type="function">
    <text evidence="5">Attaches a formyl group to the free amino group of methionyl-tRNA(fMet). The formyl group appears to play a dual role in the initiator identity of N-formylmethionyl-tRNA by promoting its recognition by IF2 and preventing the misappropriation of this tRNA by the elongation apparatus.</text>
</comment>
<comment type="similarity">
    <text evidence="1 5">Belongs to the Fmt family.</text>
</comment>
<dbReference type="Pfam" id="PF00551">
    <property type="entry name" value="Formyl_trans_N"/>
    <property type="match status" value="1"/>
</dbReference>
<dbReference type="PANTHER" id="PTHR11138">
    <property type="entry name" value="METHIONYL-TRNA FORMYLTRANSFERASE"/>
    <property type="match status" value="1"/>
</dbReference>
<dbReference type="SUPFAM" id="SSF53328">
    <property type="entry name" value="Formyltransferase"/>
    <property type="match status" value="1"/>
</dbReference>
<dbReference type="InterPro" id="IPR041711">
    <property type="entry name" value="Met-tRNA-FMT_N"/>
</dbReference>
<protein>
    <recommendedName>
        <fullName evidence="2 5">Methionyl-tRNA formyltransferase</fullName>
        <ecNumber evidence="2 5">2.1.2.9</ecNumber>
    </recommendedName>
</protein>
<dbReference type="InterPro" id="IPR001555">
    <property type="entry name" value="GART_AS"/>
</dbReference>
<dbReference type="Proteomes" id="UP000733372">
    <property type="component" value="Unassembled WGS sequence"/>
</dbReference>
<dbReference type="InterPro" id="IPR002376">
    <property type="entry name" value="Formyl_transf_N"/>
</dbReference>
<evidence type="ECO:0000256" key="5">
    <source>
        <dbReference type="HAMAP-Rule" id="MF_00182"/>
    </source>
</evidence>
<reference evidence="8" key="1">
    <citation type="submission" date="2021-02" db="EMBL/GenBank/DDBJ databases">
        <title>Infant gut strain persistence is associated with maternal origin, phylogeny, and functional potential including surface adhesion and iron acquisition.</title>
        <authorList>
            <person name="Lou Y.C."/>
        </authorList>
    </citation>
    <scope>NUCLEOTIDE SEQUENCE</scope>
    <source>
        <strain evidence="8">L3_101_367G1_dasL3_101_367G1_metabat.metabat.26</strain>
    </source>
</reference>
<evidence type="ECO:0000256" key="1">
    <source>
        <dbReference type="ARBA" id="ARBA00010699"/>
    </source>
</evidence>
<dbReference type="GO" id="GO:0005829">
    <property type="term" value="C:cytosol"/>
    <property type="evidence" value="ECO:0007669"/>
    <property type="project" value="TreeGrafter"/>
</dbReference>
<gene>
    <name evidence="5 8" type="primary">fmt</name>
    <name evidence="8" type="ORF">KHW66_01285</name>
</gene>